<dbReference type="SUPFAM" id="SSF81301">
    <property type="entry name" value="Nucleotidyltransferase"/>
    <property type="match status" value="1"/>
</dbReference>
<keyword evidence="2" id="KW-1277">Toxin-antitoxin system</keyword>
<dbReference type="InterPro" id="IPR002934">
    <property type="entry name" value="Polymerase_NTP_transf_dom"/>
</dbReference>
<comment type="cofactor">
    <cofactor evidence="1">
        <name>Mg(2+)</name>
        <dbReference type="ChEBI" id="CHEBI:18420"/>
    </cofactor>
</comment>
<protein>
    <recommendedName>
        <fullName evidence="10">Polymerase nucleotidyl transferase domain-containing protein</fullName>
    </recommendedName>
</protein>
<proteinExistence type="inferred from homology"/>
<gene>
    <name evidence="13" type="ORF">BECKSD772D_GA0070982_101715</name>
    <name evidence="12" type="ORF">BECKSD772E_GA0070983_103014</name>
    <name evidence="11" type="ORF">BECKSD772F_GA0070984_103114</name>
</gene>
<dbReference type="PANTHER" id="PTHR33571:SF12">
    <property type="entry name" value="BSL3053 PROTEIN"/>
    <property type="match status" value="1"/>
</dbReference>
<dbReference type="Pfam" id="PF01909">
    <property type="entry name" value="NTP_transf_2"/>
    <property type="match status" value="1"/>
</dbReference>
<evidence type="ECO:0000256" key="2">
    <source>
        <dbReference type="ARBA" id="ARBA00022649"/>
    </source>
</evidence>
<sequence>MKSNIPIPEERIVDYCRRWRITELALFGSVLREDFRPDSDVDVLIRFHDNARHTLFDMVRMQEELRQVFGRRVDLVSRRGIEHSRNYLRKREILASAEVIYAA</sequence>
<dbReference type="EMBL" id="CAADFR010000031">
    <property type="protein sequence ID" value="VFK39001.1"/>
    <property type="molecule type" value="Genomic_DNA"/>
</dbReference>
<keyword evidence="4" id="KW-0548">Nucleotidyltransferase</keyword>
<keyword evidence="6" id="KW-0547">Nucleotide-binding</keyword>
<dbReference type="Gene3D" id="3.30.460.10">
    <property type="entry name" value="Beta Polymerase, domain 2"/>
    <property type="match status" value="1"/>
</dbReference>
<evidence type="ECO:0000256" key="7">
    <source>
        <dbReference type="ARBA" id="ARBA00022840"/>
    </source>
</evidence>
<keyword evidence="5" id="KW-0479">Metal-binding</keyword>
<comment type="similarity">
    <text evidence="9">Belongs to the MntA antitoxin family.</text>
</comment>
<dbReference type="GO" id="GO:0005524">
    <property type="term" value="F:ATP binding"/>
    <property type="evidence" value="ECO:0007669"/>
    <property type="project" value="UniProtKB-KW"/>
</dbReference>
<dbReference type="InterPro" id="IPR043519">
    <property type="entry name" value="NT_sf"/>
</dbReference>
<evidence type="ECO:0000256" key="8">
    <source>
        <dbReference type="ARBA" id="ARBA00022842"/>
    </source>
</evidence>
<dbReference type="EMBL" id="CAADFU010000030">
    <property type="protein sequence ID" value="VFK43841.1"/>
    <property type="molecule type" value="Genomic_DNA"/>
</dbReference>
<keyword evidence="8" id="KW-0460">Magnesium</keyword>
<dbReference type="AlphaFoldDB" id="A0A450YQK3"/>
<evidence type="ECO:0000256" key="5">
    <source>
        <dbReference type="ARBA" id="ARBA00022723"/>
    </source>
</evidence>
<organism evidence="12">
    <name type="scientific">Candidatus Kentrum sp. SD</name>
    <dbReference type="NCBI Taxonomy" id="2126332"/>
    <lineage>
        <taxon>Bacteria</taxon>
        <taxon>Pseudomonadati</taxon>
        <taxon>Pseudomonadota</taxon>
        <taxon>Gammaproteobacteria</taxon>
        <taxon>Candidatus Kentrum</taxon>
    </lineage>
</organism>
<dbReference type="CDD" id="cd05403">
    <property type="entry name" value="NT_KNTase_like"/>
    <property type="match status" value="1"/>
</dbReference>
<dbReference type="GO" id="GO:0016779">
    <property type="term" value="F:nucleotidyltransferase activity"/>
    <property type="evidence" value="ECO:0007669"/>
    <property type="project" value="UniProtKB-KW"/>
</dbReference>
<dbReference type="EMBL" id="CAADHB010000017">
    <property type="protein sequence ID" value="VFK78533.1"/>
    <property type="molecule type" value="Genomic_DNA"/>
</dbReference>
<evidence type="ECO:0000256" key="1">
    <source>
        <dbReference type="ARBA" id="ARBA00001946"/>
    </source>
</evidence>
<evidence type="ECO:0000259" key="10">
    <source>
        <dbReference type="Pfam" id="PF01909"/>
    </source>
</evidence>
<evidence type="ECO:0000313" key="12">
    <source>
        <dbReference type="EMBL" id="VFK43841.1"/>
    </source>
</evidence>
<evidence type="ECO:0000313" key="11">
    <source>
        <dbReference type="EMBL" id="VFK39001.1"/>
    </source>
</evidence>
<keyword evidence="7" id="KW-0067">ATP-binding</keyword>
<dbReference type="GO" id="GO:0046872">
    <property type="term" value="F:metal ion binding"/>
    <property type="evidence" value="ECO:0007669"/>
    <property type="project" value="UniProtKB-KW"/>
</dbReference>
<evidence type="ECO:0000256" key="3">
    <source>
        <dbReference type="ARBA" id="ARBA00022679"/>
    </source>
</evidence>
<evidence type="ECO:0000313" key="13">
    <source>
        <dbReference type="EMBL" id="VFK78533.1"/>
    </source>
</evidence>
<dbReference type="InterPro" id="IPR052038">
    <property type="entry name" value="Type-VII_TA_antitoxin"/>
</dbReference>
<name>A0A450YQK3_9GAMM</name>
<accession>A0A450YQK3</accession>
<evidence type="ECO:0000256" key="9">
    <source>
        <dbReference type="ARBA" id="ARBA00038276"/>
    </source>
</evidence>
<evidence type="ECO:0000256" key="4">
    <source>
        <dbReference type="ARBA" id="ARBA00022695"/>
    </source>
</evidence>
<evidence type="ECO:0000256" key="6">
    <source>
        <dbReference type="ARBA" id="ARBA00022741"/>
    </source>
</evidence>
<keyword evidence="3" id="KW-0808">Transferase</keyword>
<dbReference type="PANTHER" id="PTHR33571">
    <property type="entry name" value="SSL8005 PROTEIN"/>
    <property type="match status" value="1"/>
</dbReference>
<reference evidence="12" key="1">
    <citation type="submission" date="2019-02" db="EMBL/GenBank/DDBJ databases">
        <authorList>
            <person name="Gruber-Vodicka R. H."/>
            <person name="Seah K. B. B."/>
        </authorList>
    </citation>
    <scope>NUCLEOTIDE SEQUENCE</scope>
    <source>
        <strain evidence="13">BECK_S127</strain>
        <strain evidence="12">BECK_S1320</strain>
        <strain evidence="11">BECK_S1321</strain>
    </source>
</reference>
<feature type="domain" description="Polymerase nucleotidyl transferase" evidence="10">
    <location>
        <begin position="16"/>
        <end position="87"/>
    </location>
</feature>